<proteinExistence type="predicted"/>
<keyword evidence="1" id="KW-1133">Transmembrane helix</keyword>
<accession>A0ABY4KS48</accession>
<evidence type="ECO:0000256" key="1">
    <source>
        <dbReference type="SAM" id="Phobius"/>
    </source>
</evidence>
<keyword evidence="1" id="KW-0472">Membrane</keyword>
<name>A0ABY4KS48_9PSED</name>
<protein>
    <recommendedName>
        <fullName evidence="4">Secreted protein</fullName>
    </recommendedName>
</protein>
<feature type="transmembrane region" description="Helical" evidence="1">
    <location>
        <begin position="31"/>
        <end position="49"/>
    </location>
</feature>
<keyword evidence="3" id="KW-1185">Reference proteome</keyword>
<evidence type="ECO:0000313" key="3">
    <source>
        <dbReference type="Proteomes" id="UP000831189"/>
    </source>
</evidence>
<dbReference type="Proteomes" id="UP000831189">
    <property type="component" value="Chromosome"/>
</dbReference>
<organism evidence="2 3">
    <name type="scientific">Pseudomonas knackmussii</name>
    <dbReference type="NCBI Taxonomy" id="65741"/>
    <lineage>
        <taxon>Bacteria</taxon>
        <taxon>Pseudomonadati</taxon>
        <taxon>Pseudomonadota</taxon>
        <taxon>Gammaproteobacteria</taxon>
        <taxon>Pseudomonadales</taxon>
        <taxon>Pseudomonadaceae</taxon>
        <taxon>Pseudomonas</taxon>
    </lineage>
</organism>
<evidence type="ECO:0008006" key="4">
    <source>
        <dbReference type="Google" id="ProtNLM"/>
    </source>
</evidence>
<sequence>MRERPQVRPSATGLNFRKTFWAAMKKTTPRVFLILCFGVITMAVAIPLIDVAYCRYVLAGAVESDDALRYRDGIAFSRSDDMPFTGTAYRSVCGGDCGFAGCSALHWYAVFENGKRTTGFLPNSGGANDYFNLSLFGEYTPVRYDDTF</sequence>
<evidence type="ECO:0000313" key="2">
    <source>
        <dbReference type="EMBL" id="UPQ82072.1"/>
    </source>
</evidence>
<gene>
    <name evidence="2" type="ORF">M0M42_16950</name>
</gene>
<keyword evidence="1" id="KW-0812">Transmembrane</keyword>
<dbReference type="EMBL" id="CP096208">
    <property type="protein sequence ID" value="UPQ82072.1"/>
    <property type="molecule type" value="Genomic_DNA"/>
</dbReference>
<reference evidence="2 3" key="1">
    <citation type="submission" date="2022-04" db="EMBL/GenBank/DDBJ databases">
        <title>Pseudomonas knackmussii B09-2.</title>
        <authorList>
            <person name="Deng Y."/>
        </authorList>
    </citation>
    <scope>NUCLEOTIDE SEQUENCE [LARGE SCALE GENOMIC DNA]</scope>
    <source>
        <strain evidence="2 3">B09-2</strain>
    </source>
</reference>